<dbReference type="EMBL" id="JBHUMY010000012">
    <property type="protein sequence ID" value="MFD2660897.1"/>
    <property type="molecule type" value="Genomic_DNA"/>
</dbReference>
<evidence type="ECO:0000259" key="1">
    <source>
        <dbReference type="PROSITE" id="PS51677"/>
    </source>
</evidence>
<dbReference type="RefSeq" id="WP_379273022.1">
    <property type="nucleotide sequence ID" value="NZ_JBHUGT010000009.1"/>
</dbReference>
<keyword evidence="3" id="KW-1185">Reference proteome</keyword>
<feature type="domain" description="NodB homology" evidence="1">
    <location>
        <begin position="137"/>
        <end position="313"/>
    </location>
</feature>
<evidence type="ECO:0000313" key="2">
    <source>
        <dbReference type="EMBL" id="MFD2660897.1"/>
    </source>
</evidence>
<name>A0ABW5QX02_9BACL</name>
<dbReference type="SUPFAM" id="SSF88713">
    <property type="entry name" value="Glycoside hydrolase/deacetylase"/>
    <property type="match status" value="1"/>
</dbReference>
<dbReference type="CDD" id="cd10950">
    <property type="entry name" value="CE4_BsYlxY_like"/>
    <property type="match status" value="1"/>
</dbReference>
<dbReference type="Proteomes" id="UP001597493">
    <property type="component" value="Unassembled WGS sequence"/>
</dbReference>
<dbReference type="Pfam" id="PF01522">
    <property type="entry name" value="Polysacc_deac_1"/>
    <property type="match status" value="1"/>
</dbReference>
<dbReference type="Gene3D" id="3.20.20.370">
    <property type="entry name" value="Glycoside hydrolase/deacetylase"/>
    <property type="match status" value="1"/>
</dbReference>
<dbReference type="PANTHER" id="PTHR10587">
    <property type="entry name" value="GLYCOSYL TRANSFERASE-RELATED"/>
    <property type="match status" value="1"/>
</dbReference>
<dbReference type="InterPro" id="IPR011330">
    <property type="entry name" value="Glyco_hydro/deAcase_b/a-brl"/>
</dbReference>
<organism evidence="2 3">
    <name type="scientific">Paenibacillus thailandensis</name>
    <dbReference type="NCBI Taxonomy" id="393250"/>
    <lineage>
        <taxon>Bacteria</taxon>
        <taxon>Bacillati</taxon>
        <taxon>Bacillota</taxon>
        <taxon>Bacilli</taxon>
        <taxon>Bacillales</taxon>
        <taxon>Paenibacillaceae</taxon>
        <taxon>Paenibacillus</taxon>
    </lineage>
</organism>
<evidence type="ECO:0000313" key="3">
    <source>
        <dbReference type="Proteomes" id="UP001597493"/>
    </source>
</evidence>
<accession>A0ABW5QX02</accession>
<dbReference type="InterPro" id="IPR002509">
    <property type="entry name" value="NODB_dom"/>
</dbReference>
<protein>
    <submittedName>
        <fullName evidence="2">Polysaccharide deacetylase family protein</fullName>
    </submittedName>
</protein>
<comment type="caution">
    <text evidence="2">The sequence shown here is derived from an EMBL/GenBank/DDBJ whole genome shotgun (WGS) entry which is preliminary data.</text>
</comment>
<reference evidence="3" key="1">
    <citation type="journal article" date="2019" name="Int. J. Syst. Evol. Microbiol.">
        <title>The Global Catalogue of Microorganisms (GCM) 10K type strain sequencing project: providing services to taxonomists for standard genome sequencing and annotation.</title>
        <authorList>
            <consortium name="The Broad Institute Genomics Platform"/>
            <consortium name="The Broad Institute Genome Sequencing Center for Infectious Disease"/>
            <person name="Wu L."/>
            <person name="Ma J."/>
        </authorList>
    </citation>
    <scope>NUCLEOTIDE SEQUENCE [LARGE SCALE GENOMIC DNA]</scope>
    <source>
        <strain evidence="3">TISTR 1827</strain>
    </source>
</reference>
<dbReference type="PROSITE" id="PS51677">
    <property type="entry name" value="NODB"/>
    <property type="match status" value="1"/>
</dbReference>
<gene>
    <name evidence="2" type="ORF">ACFSW5_11625</name>
</gene>
<dbReference type="InterPro" id="IPR050248">
    <property type="entry name" value="Polysacc_deacetylase_ArnD"/>
</dbReference>
<sequence length="333" mass="37006">MRIRTALVAAATAVAVLLLVLLNGGMKSYIQSVKTVVALPAAGQPAWSEPDKQKLLAVIEQEAVKRRIAPVNARIDRVWKAIPGYNGLEVDVRQTYEQTLKKGSLTDIRYVYKEVEPQISLDDLGPLPIYKGNPNKKMISFMINVAWGNEYIEPILETLDRENVKSTFFLDGSWLRKYPDMAKKIQERGHEMSNHAYSHPNMSQLSRADAYKQIEKTEELLRSTLNVSNKWFAPPSGDFNQTTVQIAAEQRLKTVLWTLDTVDWKQPPPQTVVDKIASKLEPGALILMHPTKSSRDALPGMIAAAKAKGYAIGTVSDVLSSARVPSPVESGLQ</sequence>
<proteinExistence type="predicted"/>
<dbReference type="PANTHER" id="PTHR10587:SF80">
    <property type="entry name" value="CHITOOLIGOSACCHARIDE DEACETYLASE"/>
    <property type="match status" value="1"/>
</dbReference>